<evidence type="ECO:0000313" key="2">
    <source>
        <dbReference type="Proteomes" id="UP001239111"/>
    </source>
</evidence>
<protein>
    <submittedName>
        <fullName evidence="1">Uncharacterized protein</fullName>
    </submittedName>
</protein>
<organism evidence="1 2">
    <name type="scientific">Eretmocerus hayati</name>
    <dbReference type="NCBI Taxonomy" id="131215"/>
    <lineage>
        <taxon>Eukaryota</taxon>
        <taxon>Metazoa</taxon>
        <taxon>Ecdysozoa</taxon>
        <taxon>Arthropoda</taxon>
        <taxon>Hexapoda</taxon>
        <taxon>Insecta</taxon>
        <taxon>Pterygota</taxon>
        <taxon>Neoptera</taxon>
        <taxon>Endopterygota</taxon>
        <taxon>Hymenoptera</taxon>
        <taxon>Apocrita</taxon>
        <taxon>Proctotrupomorpha</taxon>
        <taxon>Chalcidoidea</taxon>
        <taxon>Aphelinidae</taxon>
        <taxon>Aphelininae</taxon>
        <taxon>Eretmocerus</taxon>
    </lineage>
</organism>
<gene>
    <name evidence="1" type="ORF">QAD02_003395</name>
</gene>
<dbReference type="Proteomes" id="UP001239111">
    <property type="component" value="Chromosome 3"/>
</dbReference>
<evidence type="ECO:0000313" key="1">
    <source>
        <dbReference type="EMBL" id="KAJ8672136.1"/>
    </source>
</evidence>
<comment type="caution">
    <text evidence="1">The sequence shown here is derived from an EMBL/GenBank/DDBJ whole genome shotgun (WGS) entry which is preliminary data.</text>
</comment>
<dbReference type="EMBL" id="CM056743">
    <property type="protein sequence ID" value="KAJ8672136.1"/>
    <property type="molecule type" value="Genomic_DNA"/>
</dbReference>
<accession>A0ACC2NMK7</accession>
<keyword evidence="2" id="KW-1185">Reference proteome</keyword>
<sequence length="130" mass="13915">MHSPAHVVITARRRIHKSRDCEEARSTRWLGGPKTLNLQRREEKKRIIQTSSTINTNGNPGTHHSSSNGNSVGNSSDAGRRGDKGRSGITDSSSREVESAAEISVSEGGARGRKIGSEGVSSDPSPIKLE</sequence>
<proteinExistence type="predicted"/>
<reference evidence="1" key="1">
    <citation type="submission" date="2023-04" db="EMBL/GenBank/DDBJ databases">
        <title>A chromosome-level genome assembly of the parasitoid wasp Eretmocerus hayati.</title>
        <authorList>
            <person name="Zhong Y."/>
            <person name="Liu S."/>
            <person name="Liu Y."/>
        </authorList>
    </citation>
    <scope>NUCLEOTIDE SEQUENCE</scope>
    <source>
        <strain evidence="1">ZJU_SS_LIU_2023</strain>
    </source>
</reference>
<name>A0ACC2NMK7_9HYME</name>